<dbReference type="Gene3D" id="3.20.20.70">
    <property type="entry name" value="Aldolase class I"/>
    <property type="match status" value="1"/>
</dbReference>
<protein>
    <recommendedName>
        <fullName evidence="9">Thiamine-phosphate synthase</fullName>
        <shortName evidence="9">TP synthase</shortName>
        <shortName evidence="9">TPS</shortName>
        <ecNumber evidence="9">2.5.1.3</ecNumber>
    </recommendedName>
    <alternativeName>
        <fullName evidence="9">Thiamine-phosphate pyrophosphorylase</fullName>
        <shortName evidence="9">TMP pyrophosphorylase</shortName>
        <shortName evidence="9">TMP-PPase</shortName>
    </alternativeName>
</protein>
<feature type="domain" description="Thiamine phosphate synthase/TenI" evidence="12">
    <location>
        <begin position="37"/>
        <end position="215"/>
    </location>
</feature>
<reference evidence="14" key="1">
    <citation type="submission" date="2014-11" db="EMBL/GenBank/DDBJ databases">
        <title>Xylella fastidiosa Hib4 Genome Sequencing.</title>
        <authorList>
            <person name="Pierry P.M."/>
            <person name="da Silva A.M."/>
        </authorList>
    </citation>
    <scope>NUCLEOTIDE SEQUENCE [LARGE SCALE GENOMIC DNA]</scope>
    <source>
        <strain evidence="14">Hib4</strain>
    </source>
</reference>
<dbReference type="GO" id="GO:0009229">
    <property type="term" value="P:thiamine diphosphate biosynthetic process"/>
    <property type="evidence" value="ECO:0007669"/>
    <property type="project" value="UniProtKB-UniRule"/>
</dbReference>
<comment type="cofactor">
    <cofactor evidence="9">
        <name>Mg(2+)</name>
        <dbReference type="ChEBI" id="CHEBI:18420"/>
    </cofactor>
    <text evidence="9">Binds 1 Mg(2+) ion per subunit.</text>
</comment>
<evidence type="ECO:0000256" key="3">
    <source>
        <dbReference type="ARBA" id="ARBA00022723"/>
    </source>
</evidence>
<evidence type="ECO:0000256" key="6">
    <source>
        <dbReference type="ARBA" id="ARBA00047334"/>
    </source>
</evidence>
<dbReference type="GO" id="GO:0000287">
    <property type="term" value="F:magnesium ion binding"/>
    <property type="evidence" value="ECO:0007669"/>
    <property type="project" value="UniProtKB-UniRule"/>
</dbReference>
<feature type="binding site" evidence="9">
    <location>
        <position position="166"/>
    </location>
    <ligand>
        <name>4-amino-2-methyl-5-(diphosphooxymethyl)pyrimidine</name>
        <dbReference type="ChEBI" id="CHEBI:57841"/>
    </ligand>
</feature>
<feature type="binding site" evidence="9">
    <location>
        <position position="136"/>
    </location>
    <ligand>
        <name>4-amino-2-methyl-5-(diphosphooxymethyl)pyrimidine</name>
        <dbReference type="ChEBI" id="CHEBI:57841"/>
    </ligand>
</feature>
<dbReference type="SUPFAM" id="SSF51391">
    <property type="entry name" value="Thiamin phosphate synthase"/>
    <property type="match status" value="1"/>
</dbReference>
<keyword evidence="3 9" id="KW-0479">Metal-binding</keyword>
<feature type="binding site" evidence="9">
    <location>
        <position position="98"/>
    </location>
    <ligand>
        <name>Mg(2+)</name>
        <dbReference type="ChEBI" id="CHEBI:18420"/>
    </ligand>
</feature>
<dbReference type="KEGG" id="xfh:XFHB_01555"/>
<feature type="binding site" evidence="9">
    <location>
        <position position="117"/>
    </location>
    <ligand>
        <name>Mg(2+)</name>
        <dbReference type="ChEBI" id="CHEBI:18420"/>
    </ligand>
</feature>
<comment type="catalytic activity">
    <reaction evidence="7 9 10">
        <text>2-(2-carboxy-4-methylthiazol-5-yl)ethyl phosphate + 4-amino-2-methyl-5-(diphosphooxymethyl)pyrimidine + 2 H(+) = thiamine phosphate + CO2 + diphosphate</text>
        <dbReference type="Rhea" id="RHEA:47848"/>
        <dbReference type="ChEBI" id="CHEBI:15378"/>
        <dbReference type="ChEBI" id="CHEBI:16526"/>
        <dbReference type="ChEBI" id="CHEBI:33019"/>
        <dbReference type="ChEBI" id="CHEBI:37575"/>
        <dbReference type="ChEBI" id="CHEBI:57841"/>
        <dbReference type="ChEBI" id="CHEBI:62890"/>
        <dbReference type="EC" id="2.5.1.3"/>
    </reaction>
</comment>
<comment type="pathway">
    <text evidence="1 9 11">Cofactor biosynthesis; thiamine diphosphate biosynthesis; thiamine phosphate from 4-amino-2-methyl-5-diphosphomethylpyrimidine and 4-methyl-5-(2-phosphoethyl)-thiazole: step 1/1.</text>
</comment>
<name>A0ABC8ABS9_XYLFS</name>
<feature type="binding site" evidence="9">
    <location>
        <begin position="163"/>
        <end position="165"/>
    </location>
    <ligand>
        <name>2-[(2R,5Z)-2-carboxy-4-methylthiazol-5(2H)-ylidene]ethyl phosphate</name>
        <dbReference type="ChEBI" id="CHEBI:62899"/>
    </ligand>
</feature>
<dbReference type="EC" id="2.5.1.3" evidence="9"/>
<feature type="binding site" evidence="9">
    <location>
        <begin position="212"/>
        <end position="213"/>
    </location>
    <ligand>
        <name>2-[(2R,5Z)-2-carboxy-4-methylthiazol-5(2H)-ylidene]ethyl phosphate</name>
        <dbReference type="ChEBI" id="CHEBI:62899"/>
    </ligand>
</feature>
<feature type="binding site" evidence="9">
    <location>
        <position position="97"/>
    </location>
    <ligand>
        <name>4-amino-2-methyl-5-(diphosphooxymethyl)pyrimidine</name>
        <dbReference type="ChEBI" id="CHEBI:57841"/>
    </ligand>
</feature>
<proteinExistence type="inferred from homology"/>
<dbReference type="InterPro" id="IPR022998">
    <property type="entry name" value="ThiamineP_synth_TenI"/>
</dbReference>
<dbReference type="InterPro" id="IPR036206">
    <property type="entry name" value="ThiamineP_synth_sf"/>
</dbReference>
<evidence type="ECO:0000256" key="1">
    <source>
        <dbReference type="ARBA" id="ARBA00005165"/>
    </source>
</evidence>
<sequence>MEVSRIGSFQEHIDKTTGIVTPHPLLRKPLMSQPRGIYLITPDETDTARLIARTAPLLNGIVWLQYRNKLANTALRTEQAQALLALCRPTGIPLLINDDLELAQTIGADGVHLGMHDSNPSIARAQLGPHAIIGVSCYNQIERAKQAIKAGASYVGFGTFYPSHTKTTPYRATPELLRQTTHLGVPRVAIGGLTPKNIAPIIEAGAELLAVISGIYSAKNPVTALKAYQSQFNI</sequence>
<dbReference type="InterPro" id="IPR034291">
    <property type="entry name" value="TMP_synthase"/>
</dbReference>
<evidence type="ECO:0000256" key="5">
    <source>
        <dbReference type="ARBA" id="ARBA00022977"/>
    </source>
</evidence>
<dbReference type="InterPro" id="IPR013785">
    <property type="entry name" value="Aldolase_TIM"/>
</dbReference>
<dbReference type="PANTHER" id="PTHR20857">
    <property type="entry name" value="THIAMINE-PHOSPHATE PYROPHOSPHORYLASE"/>
    <property type="match status" value="1"/>
</dbReference>
<dbReference type="Pfam" id="PF02581">
    <property type="entry name" value="TMP-TENI"/>
    <property type="match status" value="1"/>
</dbReference>
<evidence type="ECO:0000256" key="8">
    <source>
        <dbReference type="ARBA" id="ARBA00047883"/>
    </source>
</evidence>
<keyword evidence="4 9" id="KW-0460">Magnesium</keyword>
<evidence type="ECO:0000259" key="12">
    <source>
        <dbReference type="Pfam" id="PF02581"/>
    </source>
</evidence>
<comment type="catalytic activity">
    <reaction evidence="6 9 10">
        <text>4-methyl-5-(2-phosphooxyethyl)-thiazole + 4-amino-2-methyl-5-(diphosphooxymethyl)pyrimidine + H(+) = thiamine phosphate + diphosphate</text>
        <dbReference type="Rhea" id="RHEA:22328"/>
        <dbReference type="ChEBI" id="CHEBI:15378"/>
        <dbReference type="ChEBI" id="CHEBI:33019"/>
        <dbReference type="ChEBI" id="CHEBI:37575"/>
        <dbReference type="ChEBI" id="CHEBI:57841"/>
        <dbReference type="ChEBI" id="CHEBI:58296"/>
        <dbReference type="EC" id="2.5.1.3"/>
    </reaction>
</comment>
<evidence type="ECO:0000313" key="14">
    <source>
        <dbReference type="Proteomes" id="UP000196980"/>
    </source>
</evidence>
<keyword evidence="5 9" id="KW-0784">Thiamine biosynthesis</keyword>
<feature type="binding site" evidence="9">
    <location>
        <begin position="65"/>
        <end position="69"/>
    </location>
    <ligand>
        <name>4-amino-2-methyl-5-(diphosphooxymethyl)pyrimidine</name>
        <dbReference type="ChEBI" id="CHEBI:57841"/>
    </ligand>
</feature>
<dbReference type="CDD" id="cd00564">
    <property type="entry name" value="TMP_TenI"/>
    <property type="match status" value="1"/>
</dbReference>
<dbReference type="Proteomes" id="UP000196980">
    <property type="component" value="Chromosome"/>
</dbReference>
<comment type="function">
    <text evidence="9">Condenses 4-methyl-5-(beta-hydroxyethyl)thiazole monophosphate (THZ-P) and 2-methyl-4-amino-5-hydroxymethyl pyrimidine pyrophosphate (HMP-PP) to form thiamine monophosphate (TMP).</text>
</comment>
<gene>
    <name evidence="9" type="primary">thiE</name>
    <name evidence="13" type="ORF">XFHB_01555</name>
</gene>
<dbReference type="GO" id="GO:0009228">
    <property type="term" value="P:thiamine biosynthetic process"/>
    <property type="evidence" value="ECO:0007669"/>
    <property type="project" value="UniProtKB-KW"/>
</dbReference>
<evidence type="ECO:0000256" key="4">
    <source>
        <dbReference type="ARBA" id="ARBA00022842"/>
    </source>
</evidence>
<feature type="binding site" evidence="9">
    <location>
        <position position="192"/>
    </location>
    <ligand>
        <name>2-[(2R,5Z)-2-carboxy-4-methylthiazol-5(2H)-ylidene]ethyl phosphate</name>
        <dbReference type="ChEBI" id="CHEBI:62899"/>
    </ligand>
</feature>
<evidence type="ECO:0000256" key="2">
    <source>
        <dbReference type="ARBA" id="ARBA00022679"/>
    </source>
</evidence>
<evidence type="ECO:0000256" key="7">
    <source>
        <dbReference type="ARBA" id="ARBA00047851"/>
    </source>
</evidence>
<evidence type="ECO:0000313" key="13">
    <source>
        <dbReference type="EMBL" id="ALR05757.2"/>
    </source>
</evidence>
<evidence type="ECO:0000256" key="9">
    <source>
        <dbReference type="HAMAP-Rule" id="MF_00097"/>
    </source>
</evidence>
<organism evidence="13 14">
    <name type="scientific">Xylella fastidiosa</name>
    <dbReference type="NCBI Taxonomy" id="2371"/>
    <lineage>
        <taxon>Bacteria</taxon>
        <taxon>Pseudomonadati</taxon>
        <taxon>Pseudomonadota</taxon>
        <taxon>Gammaproteobacteria</taxon>
        <taxon>Lysobacterales</taxon>
        <taxon>Lysobacteraceae</taxon>
        <taxon>Xylella</taxon>
    </lineage>
</organism>
<dbReference type="GO" id="GO:0004789">
    <property type="term" value="F:thiamine-phosphate diphosphorylase activity"/>
    <property type="evidence" value="ECO:0007669"/>
    <property type="project" value="UniProtKB-UniRule"/>
</dbReference>
<comment type="catalytic activity">
    <reaction evidence="8 9 10">
        <text>2-[(2R,5Z)-2-carboxy-4-methylthiazol-5(2H)-ylidene]ethyl phosphate + 4-amino-2-methyl-5-(diphosphooxymethyl)pyrimidine + 2 H(+) = thiamine phosphate + CO2 + diphosphate</text>
        <dbReference type="Rhea" id="RHEA:47844"/>
        <dbReference type="ChEBI" id="CHEBI:15378"/>
        <dbReference type="ChEBI" id="CHEBI:16526"/>
        <dbReference type="ChEBI" id="CHEBI:33019"/>
        <dbReference type="ChEBI" id="CHEBI:37575"/>
        <dbReference type="ChEBI" id="CHEBI:57841"/>
        <dbReference type="ChEBI" id="CHEBI:62899"/>
        <dbReference type="EC" id="2.5.1.3"/>
    </reaction>
</comment>
<evidence type="ECO:0000256" key="11">
    <source>
        <dbReference type="RuleBase" id="RU004253"/>
    </source>
</evidence>
<dbReference type="NCBIfam" id="TIGR00693">
    <property type="entry name" value="thiE"/>
    <property type="match status" value="1"/>
</dbReference>
<evidence type="ECO:0000256" key="10">
    <source>
        <dbReference type="RuleBase" id="RU003826"/>
    </source>
</evidence>
<accession>A0ABC8ABS9</accession>
<keyword evidence="2 9" id="KW-0808">Transferase</keyword>
<dbReference type="AlphaFoldDB" id="A0ABC8ABS9"/>
<dbReference type="HAMAP" id="MF_00097">
    <property type="entry name" value="TMP_synthase"/>
    <property type="match status" value="1"/>
</dbReference>
<dbReference type="PANTHER" id="PTHR20857:SF15">
    <property type="entry name" value="THIAMINE-PHOSPHATE SYNTHASE"/>
    <property type="match status" value="1"/>
</dbReference>
<dbReference type="EMBL" id="CP009885">
    <property type="protein sequence ID" value="ALR05757.2"/>
    <property type="molecule type" value="Genomic_DNA"/>
</dbReference>
<comment type="similarity">
    <text evidence="9 10">Belongs to the thiamine-phosphate synthase family.</text>
</comment>